<dbReference type="InterPro" id="IPR008719">
    <property type="entry name" value="N2O_reductase_NosL"/>
</dbReference>
<dbReference type="PANTHER" id="PTHR41247:SF1">
    <property type="entry name" value="HTH-TYPE TRANSCRIPTIONAL REPRESSOR YCNK"/>
    <property type="match status" value="1"/>
</dbReference>
<dbReference type="SUPFAM" id="SSF160387">
    <property type="entry name" value="NosL/MerB-like"/>
    <property type="match status" value="1"/>
</dbReference>
<protein>
    <submittedName>
        <fullName evidence="1">Nitrous oxide reductase accessory protein NosL</fullName>
    </submittedName>
</protein>
<dbReference type="EMBL" id="QZMU01000001">
    <property type="protein sequence ID" value="RRQ21775.1"/>
    <property type="molecule type" value="Genomic_DNA"/>
</dbReference>
<organism evidence="1 2">
    <name type="scientific">Thiohalobacter thiocyanaticus</name>
    <dbReference type="NCBI Taxonomy" id="585455"/>
    <lineage>
        <taxon>Bacteria</taxon>
        <taxon>Pseudomonadati</taxon>
        <taxon>Pseudomonadota</taxon>
        <taxon>Gammaproteobacteria</taxon>
        <taxon>Thiohalobacterales</taxon>
        <taxon>Thiohalobacteraceae</taxon>
        <taxon>Thiohalobacter</taxon>
    </lineage>
</organism>
<comment type="caution">
    <text evidence="1">The sequence shown here is derived from an EMBL/GenBank/DDBJ whole genome shotgun (WGS) entry which is preliminary data.</text>
</comment>
<dbReference type="Gene3D" id="3.30.70.2050">
    <property type="match status" value="1"/>
</dbReference>
<accession>A0A426QJ51</accession>
<dbReference type="PROSITE" id="PS51257">
    <property type="entry name" value="PROKAR_LIPOPROTEIN"/>
    <property type="match status" value="1"/>
</dbReference>
<sequence>MLNPRLYMFLLLPWLLAGCDEAPEPGRSLEPVAIEAGDECHVCGMIITRFPGPKGEVFVQRREAPLKFCSTRDLFVWLRQPESAAIVEAVYVHDMGQAAWDSPGLEHLIPAGSAWYVVGSGQRGAMGPTLASFAERGAAEAFAETHGGRVLGYEAIDLEVLEGMTRNEAGMQHD</sequence>
<gene>
    <name evidence="1" type="ORF">D6C00_07305</name>
</gene>
<dbReference type="PANTHER" id="PTHR41247">
    <property type="entry name" value="HTH-TYPE TRANSCRIPTIONAL REPRESSOR YCNK"/>
    <property type="match status" value="1"/>
</dbReference>
<dbReference type="Pfam" id="PF05573">
    <property type="entry name" value="NosL"/>
    <property type="match status" value="1"/>
</dbReference>
<reference evidence="1 2" key="1">
    <citation type="journal article" date="2010" name="Int. J. Syst. Evol. Microbiol.">
        <title>Thiohalobacter thiocyanaticus gen. nov., sp. nov., a moderately halophilic, sulfur-oxidizing gammaproteobacterium from hypersaline lakes, that utilizes thiocyanate.</title>
        <authorList>
            <person name="Sorokin D.Y."/>
            <person name="Kovaleva O.L."/>
            <person name="Tourova T.P."/>
            <person name="Muyzer G."/>
        </authorList>
    </citation>
    <scope>NUCLEOTIDE SEQUENCE [LARGE SCALE GENOMIC DNA]</scope>
    <source>
        <strain evidence="1 2">Hrh1</strain>
    </source>
</reference>
<dbReference type="AlphaFoldDB" id="A0A426QJ51"/>
<keyword evidence="2" id="KW-1185">Reference proteome</keyword>
<evidence type="ECO:0000313" key="2">
    <source>
        <dbReference type="Proteomes" id="UP000287798"/>
    </source>
</evidence>
<dbReference type="RefSeq" id="WP_125181116.1">
    <property type="nucleotide sequence ID" value="NZ_QZMU01000001.1"/>
</dbReference>
<dbReference type="Gene3D" id="3.30.70.2060">
    <property type="match status" value="1"/>
</dbReference>
<dbReference type="OrthoDB" id="982633at2"/>
<proteinExistence type="predicted"/>
<name>A0A426QJ51_9GAMM</name>
<evidence type="ECO:0000313" key="1">
    <source>
        <dbReference type="EMBL" id="RRQ21775.1"/>
    </source>
</evidence>
<dbReference type="Proteomes" id="UP000287798">
    <property type="component" value="Unassembled WGS sequence"/>
</dbReference>